<gene>
    <name evidence="3" type="ORF">ANN_18080</name>
</gene>
<keyword evidence="1" id="KW-0812">Transmembrane</keyword>
<dbReference type="Gene3D" id="3.30.420.10">
    <property type="entry name" value="Ribonuclease H-like superfamily/Ribonuclease H"/>
    <property type="match status" value="1"/>
</dbReference>
<dbReference type="InterPro" id="IPR036397">
    <property type="entry name" value="RNaseH_sf"/>
</dbReference>
<feature type="domain" description="Reverse transcriptase" evidence="2">
    <location>
        <begin position="265"/>
        <end position="378"/>
    </location>
</feature>
<comment type="caution">
    <text evidence="3">The sequence shown here is derived from an EMBL/GenBank/DDBJ whole genome shotgun (WGS) entry which is preliminary data.</text>
</comment>
<dbReference type="PANTHER" id="PTHR47027:SF29">
    <property type="entry name" value="C2H2-TYPE DOMAIN-CONTAINING PROTEIN"/>
    <property type="match status" value="1"/>
</dbReference>
<protein>
    <recommendedName>
        <fullName evidence="2">Reverse transcriptase domain-containing protein</fullName>
    </recommendedName>
</protein>
<dbReference type="EMBL" id="JAJSOF020000023">
    <property type="protein sequence ID" value="KAJ4435464.1"/>
    <property type="molecule type" value="Genomic_DNA"/>
</dbReference>
<organism evidence="3 4">
    <name type="scientific">Periplaneta americana</name>
    <name type="common">American cockroach</name>
    <name type="synonym">Blatta americana</name>
    <dbReference type="NCBI Taxonomy" id="6978"/>
    <lineage>
        <taxon>Eukaryota</taxon>
        <taxon>Metazoa</taxon>
        <taxon>Ecdysozoa</taxon>
        <taxon>Arthropoda</taxon>
        <taxon>Hexapoda</taxon>
        <taxon>Insecta</taxon>
        <taxon>Pterygota</taxon>
        <taxon>Neoptera</taxon>
        <taxon>Polyneoptera</taxon>
        <taxon>Dictyoptera</taxon>
        <taxon>Blattodea</taxon>
        <taxon>Blattoidea</taxon>
        <taxon>Blattidae</taxon>
        <taxon>Blattinae</taxon>
        <taxon>Periplaneta</taxon>
    </lineage>
</organism>
<evidence type="ECO:0000313" key="3">
    <source>
        <dbReference type="EMBL" id="KAJ4435464.1"/>
    </source>
</evidence>
<dbReference type="InterPro" id="IPR043502">
    <property type="entry name" value="DNA/RNA_pol_sf"/>
</dbReference>
<feature type="transmembrane region" description="Helical" evidence="1">
    <location>
        <begin position="120"/>
        <end position="141"/>
    </location>
</feature>
<accession>A0ABQ8SMR0</accession>
<keyword evidence="1" id="KW-0472">Membrane</keyword>
<feature type="transmembrane region" description="Helical" evidence="1">
    <location>
        <begin position="174"/>
        <end position="198"/>
    </location>
</feature>
<dbReference type="Pfam" id="PF00078">
    <property type="entry name" value="RVT_1"/>
    <property type="match status" value="1"/>
</dbReference>
<reference evidence="3 4" key="1">
    <citation type="journal article" date="2022" name="Allergy">
        <title>Genome assembly and annotation of Periplaneta americana reveal a comprehensive cockroach allergen profile.</title>
        <authorList>
            <person name="Wang L."/>
            <person name="Xiong Q."/>
            <person name="Saelim N."/>
            <person name="Wang L."/>
            <person name="Nong W."/>
            <person name="Wan A.T."/>
            <person name="Shi M."/>
            <person name="Liu X."/>
            <person name="Cao Q."/>
            <person name="Hui J.H.L."/>
            <person name="Sookrung N."/>
            <person name="Leung T.F."/>
            <person name="Tungtrongchitr A."/>
            <person name="Tsui S.K.W."/>
        </authorList>
    </citation>
    <scope>NUCLEOTIDE SEQUENCE [LARGE SCALE GENOMIC DNA]</scope>
    <source>
        <strain evidence="3">PWHHKU_190912</strain>
    </source>
</reference>
<evidence type="ECO:0000256" key="1">
    <source>
        <dbReference type="SAM" id="Phobius"/>
    </source>
</evidence>
<dbReference type="InterPro" id="IPR000477">
    <property type="entry name" value="RT_dom"/>
</dbReference>
<keyword evidence="1" id="KW-1133">Transmembrane helix</keyword>
<sequence length="515" mass="58371">MAKKKVLFHHDNSPAHTSAIPVAKLYELRFQLVSHPTYQICTLRFFLFLKLKTHLAGKKFSSNDEVIAVAEGFFLQISSRPNLCTRRVYQHCINGINTRSFVTEDEVTKSEREIFLLSKLTMAVVTIVRVVTVLVVIVVAFGGDHNGGDEDNDDDDDDDGARRDSLIVKMAKELAVMMVVIVATMMMVIQSMVMMVLIMTTMVVVRELVLNLPIFVRLYQCVHSPVDDSSAEVVISVHYGASTDCSLAQFYPLGINCAAEVGGRIQQGDALSPLLLNFALEYPIRKVQDNREGLELNGLHQLLVYADDVNILGENPQTIRENTGILLEASKEIGLEVNSEKTKYMIMSHDEDIVRNGNIKIENLSFEEVEKFKYPGATVTNINDTREEIKHRINMGNACYYSVEKLLSSSLLSKNLKVRIYKTVILPIVLYGCETWTLTLREEHRLRVIENKVLRKIFGAKRDEVIGEWRKLHNTELHALYSSPDIIRNIKSRRLRWAGHVARMGIFSLFLSLLI</sequence>
<evidence type="ECO:0000259" key="2">
    <source>
        <dbReference type="Pfam" id="PF00078"/>
    </source>
</evidence>
<evidence type="ECO:0000313" key="4">
    <source>
        <dbReference type="Proteomes" id="UP001148838"/>
    </source>
</evidence>
<dbReference type="SUPFAM" id="SSF56672">
    <property type="entry name" value="DNA/RNA polymerases"/>
    <property type="match status" value="1"/>
</dbReference>
<dbReference type="Proteomes" id="UP001148838">
    <property type="component" value="Unassembled WGS sequence"/>
</dbReference>
<name>A0ABQ8SMR0_PERAM</name>
<proteinExistence type="predicted"/>
<keyword evidence="4" id="KW-1185">Reference proteome</keyword>
<dbReference type="PANTHER" id="PTHR47027">
    <property type="entry name" value="REVERSE TRANSCRIPTASE DOMAIN-CONTAINING PROTEIN"/>
    <property type="match status" value="1"/>
</dbReference>